<comment type="caution">
    <text evidence="1">The sequence shown here is derived from an EMBL/GenBank/DDBJ whole genome shotgun (WGS) entry which is preliminary data.</text>
</comment>
<evidence type="ECO:0000313" key="2">
    <source>
        <dbReference type="Proteomes" id="UP000714275"/>
    </source>
</evidence>
<accession>A0A9P6ZKF0</accession>
<dbReference type="AlphaFoldDB" id="A0A9P6ZKF0"/>
<organism evidence="1 2">
    <name type="scientific">Suillus placidus</name>
    <dbReference type="NCBI Taxonomy" id="48579"/>
    <lineage>
        <taxon>Eukaryota</taxon>
        <taxon>Fungi</taxon>
        <taxon>Dikarya</taxon>
        <taxon>Basidiomycota</taxon>
        <taxon>Agaricomycotina</taxon>
        <taxon>Agaricomycetes</taxon>
        <taxon>Agaricomycetidae</taxon>
        <taxon>Boletales</taxon>
        <taxon>Suillineae</taxon>
        <taxon>Suillaceae</taxon>
        <taxon>Suillus</taxon>
    </lineage>
</organism>
<gene>
    <name evidence="1" type="ORF">EV702DRAFT_1271373</name>
</gene>
<name>A0A9P6ZKF0_9AGAM</name>
<dbReference type="Proteomes" id="UP000714275">
    <property type="component" value="Unassembled WGS sequence"/>
</dbReference>
<reference evidence="1" key="1">
    <citation type="journal article" date="2020" name="New Phytol.">
        <title>Comparative genomics reveals dynamic genome evolution in host specialist ectomycorrhizal fungi.</title>
        <authorList>
            <person name="Lofgren L.A."/>
            <person name="Nguyen N.H."/>
            <person name="Vilgalys R."/>
            <person name="Ruytinx J."/>
            <person name="Liao H.L."/>
            <person name="Branco S."/>
            <person name="Kuo A."/>
            <person name="LaButti K."/>
            <person name="Lipzen A."/>
            <person name="Andreopoulos W."/>
            <person name="Pangilinan J."/>
            <person name="Riley R."/>
            <person name="Hundley H."/>
            <person name="Na H."/>
            <person name="Barry K."/>
            <person name="Grigoriev I.V."/>
            <person name="Stajich J.E."/>
            <person name="Kennedy P.G."/>
        </authorList>
    </citation>
    <scope>NUCLEOTIDE SEQUENCE</scope>
    <source>
        <strain evidence="1">DOB743</strain>
    </source>
</reference>
<evidence type="ECO:0000313" key="1">
    <source>
        <dbReference type="EMBL" id="KAG1769082.1"/>
    </source>
</evidence>
<keyword evidence="2" id="KW-1185">Reference proteome</keyword>
<dbReference type="EMBL" id="JABBWD010000075">
    <property type="protein sequence ID" value="KAG1769082.1"/>
    <property type="molecule type" value="Genomic_DNA"/>
</dbReference>
<protein>
    <submittedName>
        <fullName evidence="1">Uncharacterized protein</fullName>
    </submittedName>
</protein>
<sequence length="282" mass="31820">MLPAASYPNNHLPLPPTCILTSNWNIRRCPAVVCGNNGSPNSNIRRLHERNDSELWDCSQHHCPSEPNHKPIYRALKGQAHSSGLRESYIAVIASAESVDVICVGCTWGRYIDTRIDKNRFGISSGVALNLKLPMPRPSILPHELLNVSMQWSKMTKDRHKHNKFHLCGIVCLAALKKEIGQEHQRMADGQYELGERQARAVSGPGARLNLEMSCTFSLEVWKYESTARRVQNLGAEVDMMRVREEQHQEQLKKGVLASSYWVFDGMMMVKTFGRQSSLGQV</sequence>
<proteinExistence type="predicted"/>